<gene>
    <name evidence="3" type="ORF">BJ878DRAFT_539982</name>
</gene>
<dbReference type="Proteomes" id="UP000887226">
    <property type="component" value="Unassembled WGS sequence"/>
</dbReference>
<dbReference type="AlphaFoldDB" id="A0A9P7Z6X8"/>
<evidence type="ECO:0008006" key="5">
    <source>
        <dbReference type="Google" id="ProtNLM"/>
    </source>
</evidence>
<protein>
    <recommendedName>
        <fullName evidence="5">Transmembrane protein</fullName>
    </recommendedName>
</protein>
<proteinExistence type="predicted"/>
<name>A0A9P7Z6X8_9HELO</name>
<keyword evidence="4" id="KW-1185">Reference proteome</keyword>
<evidence type="ECO:0000313" key="4">
    <source>
        <dbReference type="Proteomes" id="UP000887226"/>
    </source>
</evidence>
<keyword evidence="2" id="KW-0472">Membrane</keyword>
<comment type="caution">
    <text evidence="3">The sequence shown here is derived from an EMBL/GenBank/DDBJ whole genome shotgun (WGS) entry which is preliminary data.</text>
</comment>
<accession>A0A9P7Z6X8</accession>
<feature type="transmembrane region" description="Helical" evidence="2">
    <location>
        <begin position="108"/>
        <end position="133"/>
    </location>
</feature>
<reference evidence="3" key="1">
    <citation type="journal article" date="2021" name="IMA Fungus">
        <title>Genomic characterization of three marine fungi, including Emericellopsis atlantica sp. nov. with signatures of a generalist lifestyle and marine biomass degradation.</title>
        <authorList>
            <person name="Hagestad O.C."/>
            <person name="Hou L."/>
            <person name="Andersen J.H."/>
            <person name="Hansen E.H."/>
            <person name="Altermark B."/>
            <person name="Li C."/>
            <person name="Kuhnert E."/>
            <person name="Cox R.J."/>
            <person name="Crous P.W."/>
            <person name="Spatafora J.W."/>
            <person name="Lail K."/>
            <person name="Amirebrahimi M."/>
            <person name="Lipzen A."/>
            <person name="Pangilinan J."/>
            <person name="Andreopoulos W."/>
            <person name="Hayes R.D."/>
            <person name="Ng V."/>
            <person name="Grigoriev I.V."/>
            <person name="Jackson S.A."/>
            <person name="Sutton T.D.S."/>
            <person name="Dobson A.D.W."/>
            <person name="Rama T."/>
        </authorList>
    </citation>
    <scope>NUCLEOTIDE SEQUENCE</scope>
    <source>
        <strain evidence="3">TRa3180A</strain>
    </source>
</reference>
<sequence length="311" mass="32937">MSTADRKEDGGRPAGGISVLPSVFNNSGPVILPPITTIEVPVATVFVSTSVASTFSTISYRAINTTASEVVTQTLPVTIVPVASLVAQPLLAQQAVIRSGVSLAKTSVIIVAVLCGFIAFLVLALVLFAFSWARRRRGQEARASGSIPLETFAASHRDAAQLPPYNLLVRPASFPSGLGAAFSSHPPNTNLPSFSRPFTVPSSGVDGPDLRGPQEGFVPETNIQSNIQPNTPAILGPDVDPPILPLVQAGSARTPFYHEEDPRLAVPRQIAQRQSVVSMGSIYEDISFGRQTPEHLEPQNSTRSSGVFPRP</sequence>
<keyword evidence="2" id="KW-0812">Transmembrane</keyword>
<dbReference type="OrthoDB" id="3562680at2759"/>
<feature type="region of interest" description="Disordered" evidence="1">
    <location>
        <begin position="289"/>
        <end position="311"/>
    </location>
</feature>
<evidence type="ECO:0000313" key="3">
    <source>
        <dbReference type="EMBL" id="KAG9246728.1"/>
    </source>
</evidence>
<keyword evidence="2" id="KW-1133">Transmembrane helix</keyword>
<dbReference type="EMBL" id="MU253794">
    <property type="protein sequence ID" value="KAG9246728.1"/>
    <property type="molecule type" value="Genomic_DNA"/>
</dbReference>
<organism evidence="3 4">
    <name type="scientific">Calycina marina</name>
    <dbReference type="NCBI Taxonomy" id="1763456"/>
    <lineage>
        <taxon>Eukaryota</taxon>
        <taxon>Fungi</taxon>
        <taxon>Dikarya</taxon>
        <taxon>Ascomycota</taxon>
        <taxon>Pezizomycotina</taxon>
        <taxon>Leotiomycetes</taxon>
        <taxon>Helotiales</taxon>
        <taxon>Pezizellaceae</taxon>
        <taxon>Calycina</taxon>
    </lineage>
</organism>
<evidence type="ECO:0000256" key="1">
    <source>
        <dbReference type="SAM" id="MobiDB-lite"/>
    </source>
</evidence>
<evidence type="ECO:0000256" key="2">
    <source>
        <dbReference type="SAM" id="Phobius"/>
    </source>
</evidence>